<dbReference type="InterPro" id="IPR023365">
    <property type="entry name" value="Sortase_dom-sf"/>
</dbReference>
<accession>A0ABV1KT03</accession>
<feature type="transmembrane region" description="Helical" evidence="2">
    <location>
        <begin position="12"/>
        <end position="33"/>
    </location>
</feature>
<dbReference type="SUPFAM" id="SSF63817">
    <property type="entry name" value="Sortase"/>
    <property type="match status" value="1"/>
</dbReference>
<dbReference type="NCBIfam" id="TIGR01076">
    <property type="entry name" value="sortase_fam"/>
    <property type="match status" value="1"/>
</dbReference>
<evidence type="ECO:0000313" key="3">
    <source>
        <dbReference type="EMBL" id="MEQ4483023.1"/>
    </source>
</evidence>
<name>A0ABV1KT03_9BACL</name>
<comment type="caution">
    <text evidence="3">The sequence shown here is derived from an EMBL/GenBank/DDBJ whole genome shotgun (WGS) entry which is preliminary data.</text>
</comment>
<evidence type="ECO:0000313" key="4">
    <source>
        <dbReference type="Proteomes" id="UP001493487"/>
    </source>
</evidence>
<protein>
    <submittedName>
        <fullName evidence="3">Class D sortase</fullName>
    </submittedName>
</protein>
<dbReference type="RefSeq" id="WP_232184138.1">
    <property type="nucleotide sequence ID" value="NZ_JAIOAP010000002.1"/>
</dbReference>
<evidence type="ECO:0000256" key="2">
    <source>
        <dbReference type="SAM" id="Phobius"/>
    </source>
</evidence>
<dbReference type="Pfam" id="PF04203">
    <property type="entry name" value="Sortase"/>
    <property type="match status" value="1"/>
</dbReference>
<organism evidence="3 4">
    <name type="scientific">Cohnella silvisoli</name>
    <dbReference type="NCBI Taxonomy" id="2873699"/>
    <lineage>
        <taxon>Bacteria</taxon>
        <taxon>Bacillati</taxon>
        <taxon>Bacillota</taxon>
        <taxon>Bacilli</taxon>
        <taxon>Bacillales</taxon>
        <taxon>Paenibacillaceae</taxon>
        <taxon>Cohnella</taxon>
    </lineage>
</organism>
<reference evidence="3 4" key="1">
    <citation type="journal article" date="2023" name="Genome Announc.">
        <title>Pan-Genome Analyses of the Genus Cohnella and Proposal of the Novel Species Cohnella silvisoli sp. nov., Isolated from Forest Soil.</title>
        <authorList>
            <person name="Wang C."/>
            <person name="Mao L."/>
            <person name="Bao G."/>
            <person name="Zhu H."/>
        </authorList>
    </citation>
    <scope>NUCLEOTIDE SEQUENCE [LARGE SCALE GENOMIC DNA]</scope>
    <source>
        <strain evidence="3 4">NL03-T5-1</strain>
    </source>
</reference>
<keyword evidence="1" id="KW-0378">Hydrolase</keyword>
<evidence type="ECO:0000256" key="1">
    <source>
        <dbReference type="ARBA" id="ARBA00022801"/>
    </source>
</evidence>
<proteinExistence type="predicted"/>
<dbReference type="Proteomes" id="UP001493487">
    <property type="component" value="Unassembled WGS sequence"/>
</dbReference>
<dbReference type="EMBL" id="JASKHM010000006">
    <property type="protein sequence ID" value="MEQ4483023.1"/>
    <property type="molecule type" value="Genomic_DNA"/>
</dbReference>
<dbReference type="InterPro" id="IPR042000">
    <property type="entry name" value="Sortase_D_2"/>
</dbReference>
<sequence>MRIKAKRKKTVASRITGIALWLMLFTGIALIVYPRIDSQIQQHKQDVLLAQWDQEIRSQSPPSKTPNEPPENTIRPASIKLPQWNQVDGFQLLGSLSIEAIDLKEPIVRGADAESLKHGAGSVVENRMPGQAGNFVLAGHRSWTFGRHFNRLAELKPGDAIDIDTSAGPYRYTVTEITLVTPDDLTVLNNNGAEADLTLITCHPKRNPTHRLIVKAKLQQQSN</sequence>
<dbReference type="Gene3D" id="2.40.260.10">
    <property type="entry name" value="Sortase"/>
    <property type="match status" value="1"/>
</dbReference>
<keyword evidence="2" id="KW-0812">Transmembrane</keyword>
<gene>
    <name evidence="3" type="ORF">QJS35_11515</name>
</gene>
<dbReference type="CDD" id="cd06166">
    <property type="entry name" value="Sortase_D_2"/>
    <property type="match status" value="1"/>
</dbReference>
<keyword evidence="4" id="KW-1185">Reference proteome</keyword>
<keyword evidence="2" id="KW-0472">Membrane</keyword>
<keyword evidence="2" id="KW-1133">Transmembrane helix</keyword>
<dbReference type="InterPro" id="IPR005754">
    <property type="entry name" value="Sortase"/>
</dbReference>